<sequence length="279" mass="30723">MEKQSGSAAAAPTGCYKCGRPGHWSRDCPFAPSDNTKSSTGQGKQPVPTEKQAQVPKVKKPLRRALTPDLLLSNEGLGYVLEHIPRMVHIKGRGHEVTDLGKLMEAYIHWHSRMLPSVSFPYFVERVEKVGCTRRVRTCIRDLRERVAKGENPKTLHESSVEPTPVNDEMVDTDVGLEEEQDKDGAEDDIIQEDLFDELYRQATGEEVAPSKNGADADGASQSFSQTSPGLNTLEEQGIQLLGNDASGQKSLAQISEEQKTRMEANRLKALERAAARAS</sequence>
<dbReference type="Pfam" id="PF00098">
    <property type="entry name" value="zf-CCHC"/>
    <property type="match status" value="1"/>
</dbReference>
<keyword evidence="4 7" id="KW-0539">Nucleus</keyword>
<dbReference type="InterPro" id="IPR012923">
    <property type="entry name" value="Csm3"/>
</dbReference>
<evidence type="ECO:0000256" key="4">
    <source>
        <dbReference type="ARBA" id="ARBA00023242"/>
    </source>
</evidence>
<dbReference type="OMA" id="GLYREWH"/>
<gene>
    <name evidence="10" type="ORF">KI387_019567</name>
</gene>
<evidence type="ECO:0000256" key="6">
    <source>
        <dbReference type="PROSITE-ProRule" id="PRU00047"/>
    </source>
</evidence>
<accession>A0AA38GAB4</accession>
<keyword evidence="3 7" id="KW-0227">DNA damage</keyword>
<feature type="non-terminal residue" evidence="10">
    <location>
        <position position="279"/>
    </location>
</feature>
<keyword evidence="6" id="KW-0863">Zinc-finger</keyword>
<evidence type="ECO:0000256" key="3">
    <source>
        <dbReference type="ARBA" id="ARBA00022763"/>
    </source>
</evidence>
<feature type="domain" description="CCHC-type" evidence="9">
    <location>
        <begin position="15"/>
        <end position="29"/>
    </location>
</feature>
<dbReference type="PROSITE" id="PS50158">
    <property type="entry name" value="ZF_CCHC"/>
    <property type="match status" value="1"/>
</dbReference>
<feature type="region of interest" description="Disordered" evidence="8">
    <location>
        <begin position="150"/>
        <end position="169"/>
    </location>
</feature>
<comment type="function">
    <text evidence="7">Plays an important role in the control of DNA replication and the maintenance of replication fork stability.</text>
</comment>
<dbReference type="Proteomes" id="UP000824469">
    <property type="component" value="Unassembled WGS sequence"/>
</dbReference>
<dbReference type="InterPro" id="IPR001878">
    <property type="entry name" value="Znf_CCHC"/>
</dbReference>
<dbReference type="Gene3D" id="4.10.60.10">
    <property type="entry name" value="Zinc finger, CCHC-type"/>
    <property type="match status" value="1"/>
</dbReference>
<evidence type="ECO:0000256" key="8">
    <source>
        <dbReference type="SAM" id="MobiDB-lite"/>
    </source>
</evidence>
<dbReference type="PANTHER" id="PTHR13220">
    <property type="entry name" value="TIMELESS INTERACTING-RELATED"/>
    <property type="match status" value="1"/>
</dbReference>
<evidence type="ECO:0000313" key="11">
    <source>
        <dbReference type="Proteomes" id="UP000824469"/>
    </source>
</evidence>
<dbReference type="InterPro" id="IPR040038">
    <property type="entry name" value="TIPIN/Csm3/Swi3"/>
</dbReference>
<dbReference type="GO" id="GO:0031297">
    <property type="term" value="P:replication fork processing"/>
    <property type="evidence" value="ECO:0007669"/>
    <property type="project" value="UniProtKB-UniRule"/>
</dbReference>
<evidence type="ECO:0000256" key="2">
    <source>
        <dbReference type="ARBA" id="ARBA00006075"/>
    </source>
</evidence>
<comment type="subcellular location">
    <subcellularLocation>
        <location evidence="1 7">Nucleus</location>
    </subcellularLocation>
</comment>
<keyword evidence="5 7" id="KW-0131">Cell cycle</keyword>
<dbReference type="GO" id="GO:0003677">
    <property type="term" value="F:DNA binding"/>
    <property type="evidence" value="ECO:0007669"/>
    <property type="project" value="TreeGrafter"/>
</dbReference>
<evidence type="ECO:0000313" key="10">
    <source>
        <dbReference type="EMBL" id="KAH9317798.1"/>
    </source>
</evidence>
<dbReference type="EMBL" id="JAHRHJ020000004">
    <property type="protein sequence ID" value="KAH9317798.1"/>
    <property type="molecule type" value="Genomic_DNA"/>
</dbReference>
<name>A0AA38GAB4_TAXCH</name>
<evidence type="ECO:0000256" key="1">
    <source>
        <dbReference type="ARBA" id="ARBA00004123"/>
    </source>
</evidence>
<dbReference type="GO" id="GO:0008270">
    <property type="term" value="F:zinc ion binding"/>
    <property type="evidence" value="ECO:0007669"/>
    <property type="project" value="UniProtKB-KW"/>
</dbReference>
<dbReference type="AlphaFoldDB" id="A0AA38GAB4"/>
<reference evidence="10 11" key="1">
    <citation type="journal article" date="2021" name="Nat. Plants">
        <title>The Taxus genome provides insights into paclitaxel biosynthesis.</title>
        <authorList>
            <person name="Xiong X."/>
            <person name="Gou J."/>
            <person name="Liao Q."/>
            <person name="Li Y."/>
            <person name="Zhou Q."/>
            <person name="Bi G."/>
            <person name="Li C."/>
            <person name="Du R."/>
            <person name="Wang X."/>
            <person name="Sun T."/>
            <person name="Guo L."/>
            <person name="Liang H."/>
            <person name="Lu P."/>
            <person name="Wu Y."/>
            <person name="Zhang Z."/>
            <person name="Ro D.K."/>
            <person name="Shang Y."/>
            <person name="Huang S."/>
            <person name="Yan J."/>
        </authorList>
    </citation>
    <scope>NUCLEOTIDE SEQUENCE [LARGE SCALE GENOMIC DNA]</scope>
    <source>
        <strain evidence="10">Ta-2019</strain>
    </source>
</reference>
<comment type="similarity">
    <text evidence="2 7">Belongs to the CSM3 family.</text>
</comment>
<evidence type="ECO:0000259" key="9">
    <source>
        <dbReference type="PROSITE" id="PS50158"/>
    </source>
</evidence>
<protein>
    <recommendedName>
        <fullName evidence="9">CCHC-type domain-containing protein</fullName>
    </recommendedName>
</protein>
<keyword evidence="11" id="KW-1185">Reference proteome</keyword>
<proteinExistence type="inferred from homology"/>
<dbReference type="GO" id="GO:0031298">
    <property type="term" value="C:replication fork protection complex"/>
    <property type="evidence" value="ECO:0007669"/>
    <property type="project" value="TreeGrafter"/>
</dbReference>
<dbReference type="SMART" id="SM00343">
    <property type="entry name" value="ZnF_C2HC"/>
    <property type="match status" value="1"/>
</dbReference>
<dbReference type="Pfam" id="PF07962">
    <property type="entry name" value="Swi3"/>
    <property type="match status" value="1"/>
</dbReference>
<dbReference type="SUPFAM" id="SSF57756">
    <property type="entry name" value="Retrovirus zinc finger-like domains"/>
    <property type="match status" value="1"/>
</dbReference>
<dbReference type="GO" id="GO:0006974">
    <property type="term" value="P:DNA damage response"/>
    <property type="evidence" value="ECO:0007669"/>
    <property type="project" value="UniProtKB-KW"/>
</dbReference>
<keyword evidence="6" id="KW-0862">Zinc</keyword>
<organism evidence="10 11">
    <name type="scientific">Taxus chinensis</name>
    <name type="common">Chinese yew</name>
    <name type="synonym">Taxus wallichiana var. chinensis</name>
    <dbReference type="NCBI Taxonomy" id="29808"/>
    <lineage>
        <taxon>Eukaryota</taxon>
        <taxon>Viridiplantae</taxon>
        <taxon>Streptophyta</taxon>
        <taxon>Embryophyta</taxon>
        <taxon>Tracheophyta</taxon>
        <taxon>Spermatophyta</taxon>
        <taxon>Pinopsida</taxon>
        <taxon>Pinidae</taxon>
        <taxon>Conifers II</taxon>
        <taxon>Cupressales</taxon>
        <taxon>Taxaceae</taxon>
        <taxon>Taxus</taxon>
    </lineage>
</organism>
<feature type="region of interest" description="Disordered" evidence="8">
    <location>
        <begin position="1"/>
        <end position="60"/>
    </location>
</feature>
<feature type="compositionally biased region" description="Basic and acidic residues" evidence="8">
    <location>
        <begin position="150"/>
        <end position="160"/>
    </location>
</feature>
<feature type="compositionally biased region" description="Polar residues" evidence="8">
    <location>
        <begin position="33"/>
        <end position="43"/>
    </location>
</feature>
<feature type="compositionally biased region" description="Polar residues" evidence="8">
    <location>
        <begin position="220"/>
        <end position="234"/>
    </location>
</feature>
<dbReference type="InterPro" id="IPR036875">
    <property type="entry name" value="Znf_CCHC_sf"/>
</dbReference>
<dbReference type="PANTHER" id="PTHR13220:SF11">
    <property type="entry name" value="TIMELESS-INTERACTING PROTEIN"/>
    <property type="match status" value="1"/>
</dbReference>
<evidence type="ECO:0000256" key="7">
    <source>
        <dbReference type="RuleBase" id="RU366049"/>
    </source>
</evidence>
<dbReference type="GO" id="GO:0000076">
    <property type="term" value="P:DNA replication checkpoint signaling"/>
    <property type="evidence" value="ECO:0007669"/>
    <property type="project" value="UniProtKB-UniRule"/>
</dbReference>
<feature type="region of interest" description="Disordered" evidence="8">
    <location>
        <begin position="206"/>
        <end position="234"/>
    </location>
</feature>
<dbReference type="GO" id="GO:0043111">
    <property type="term" value="P:replication fork arrest"/>
    <property type="evidence" value="ECO:0007669"/>
    <property type="project" value="TreeGrafter"/>
</dbReference>
<keyword evidence="6" id="KW-0479">Metal-binding</keyword>
<comment type="caution">
    <text evidence="10">The sequence shown here is derived from an EMBL/GenBank/DDBJ whole genome shotgun (WGS) entry which is preliminary data.</text>
</comment>
<evidence type="ECO:0000256" key="5">
    <source>
        <dbReference type="ARBA" id="ARBA00023306"/>
    </source>
</evidence>